<dbReference type="OrthoDB" id="1700484at2"/>
<dbReference type="InterPro" id="IPR023896">
    <property type="entry name" value="LTA_DltD"/>
</dbReference>
<dbReference type="RefSeq" id="WP_095088988.1">
    <property type="nucleotide sequence ID" value="NZ_BMDM01000001.1"/>
</dbReference>
<keyword evidence="3" id="KW-1185">Reference proteome</keyword>
<evidence type="ECO:0000313" key="2">
    <source>
        <dbReference type="EMBL" id="SNV74578.1"/>
    </source>
</evidence>
<sequence>MKLRLLLPLLFSGILFGLFLLIPVEWFTSLSKHENIKQESTSLDDSVLKGIHSQEEMLKSNKYYPVFGSSELEKPDIFHPAHVLNEKKAKLSPYLIGTGGSTDLIHAINIGSQSHNLKGKKIAIIISPQWFTNHGLTNDNFNARLSPIQTDHLFSNESLSPELKNRFAKRLIQFDQLKNNSYLNSVIKSPTHQYDEGTYMNNFEYKIYQKHDALKSILLPAKSPLNNEKAHDLSHLSWEEMRDYASEYGKKHSTNNKFGMNNHYWRQLMSQHKRYNRNYEFNKNSKEFKDLQLLIDTLKESKADPLFIVIPANGKWYDHINVNPAKREAVYQKINETITSNGMKVYDMTDKEYEPYVITDAVHIGWKGWVYIDEQMINHINGKYDESISRQF</sequence>
<dbReference type="PIRSF" id="PIRSF021438">
    <property type="entry name" value="DltD"/>
    <property type="match status" value="1"/>
</dbReference>
<evidence type="ECO:0000256" key="1">
    <source>
        <dbReference type="PIRNR" id="PIRNR021438"/>
    </source>
</evidence>
<keyword evidence="1" id="KW-0472">Membrane</keyword>
<dbReference type="PANTHER" id="PTHR40039:SF1">
    <property type="entry name" value="PROTEIN DLTD"/>
    <property type="match status" value="1"/>
</dbReference>
<comment type="similarity">
    <text evidence="1">Belongs to the DltD family.</text>
</comment>
<comment type="pathway">
    <text evidence="1">Cell wall biogenesis; lipoteichoic acid biosynthesis.</text>
</comment>
<gene>
    <name evidence="2" type="primary">dltD</name>
    <name evidence="2" type="ORF">SAMEA4384403_01926</name>
</gene>
<keyword evidence="1" id="KW-1003">Cell membrane</keyword>
<dbReference type="Proteomes" id="UP000242084">
    <property type="component" value="Chromosome 1"/>
</dbReference>
<dbReference type="AlphaFoldDB" id="A0A239ZUY3"/>
<dbReference type="GO" id="GO:0005886">
    <property type="term" value="C:plasma membrane"/>
    <property type="evidence" value="ECO:0007669"/>
    <property type="project" value="UniProtKB-UniRule"/>
</dbReference>
<accession>A0A239ZUY3</accession>
<dbReference type="PANTHER" id="PTHR40039">
    <property type="entry name" value="PROTEIN DLTD"/>
    <property type="match status" value="1"/>
</dbReference>
<dbReference type="GO" id="GO:0070395">
    <property type="term" value="P:lipoteichoic acid biosynthetic process"/>
    <property type="evidence" value="ECO:0007669"/>
    <property type="project" value="UniProtKB-UniRule"/>
</dbReference>
<dbReference type="InterPro" id="IPR006998">
    <property type="entry name" value="DltD"/>
</dbReference>
<evidence type="ECO:0000313" key="3">
    <source>
        <dbReference type="Proteomes" id="UP000242084"/>
    </source>
</evidence>
<organism evidence="2 3">
    <name type="scientific">Mammaliicoccus stepanovicii</name>
    <dbReference type="NCBI Taxonomy" id="643214"/>
    <lineage>
        <taxon>Bacteria</taxon>
        <taxon>Bacillati</taxon>
        <taxon>Bacillota</taxon>
        <taxon>Bacilli</taxon>
        <taxon>Bacillales</taxon>
        <taxon>Staphylococcaceae</taxon>
        <taxon>Mammaliicoccus</taxon>
    </lineage>
</organism>
<dbReference type="Pfam" id="PF04914">
    <property type="entry name" value="DltD"/>
    <property type="match status" value="1"/>
</dbReference>
<name>A0A239ZUY3_9STAP</name>
<reference evidence="2 3" key="1">
    <citation type="submission" date="2017-06" db="EMBL/GenBank/DDBJ databases">
        <authorList>
            <consortium name="Pathogen Informatics"/>
        </authorList>
    </citation>
    <scope>NUCLEOTIDE SEQUENCE [LARGE SCALE GENOMIC DNA]</scope>
    <source>
        <strain evidence="2 3">NCTC13839</strain>
    </source>
</reference>
<dbReference type="UniPathway" id="UPA00556"/>
<dbReference type="NCBIfam" id="TIGR04092">
    <property type="entry name" value="LTA_DltD"/>
    <property type="match status" value="1"/>
</dbReference>
<dbReference type="KEGG" id="sste:SAMEA4384403_1926"/>
<protein>
    <recommendedName>
        <fullName evidence="1">Protein DltD</fullName>
    </recommendedName>
</protein>
<dbReference type="SUPFAM" id="SSF52266">
    <property type="entry name" value="SGNH hydrolase"/>
    <property type="match status" value="1"/>
</dbReference>
<dbReference type="EMBL" id="LT906462">
    <property type="protein sequence ID" value="SNV74578.1"/>
    <property type="molecule type" value="Genomic_DNA"/>
</dbReference>
<proteinExistence type="inferred from homology"/>